<dbReference type="InterPro" id="IPR015655">
    <property type="entry name" value="PP2C"/>
</dbReference>
<organism evidence="3 4">
    <name type="scientific">Alloscardovia venturai</name>
    <dbReference type="NCBI Taxonomy" id="1769421"/>
    <lineage>
        <taxon>Bacteria</taxon>
        <taxon>Bacillati</taxon>
        <taxon>Actinomycetota</taxon>
        <taxon>Actinomycetes</taxon>
        <taxon>Bifidobacteriales</taxon>
        <taxon>Bifidobacteriaceae</taxon>
        <taxon>Alloscardovia</taxon>
    </lineage>
</organism>
<keyword evidence="1" id="KW-0812">Transmembrane</keyword>
<evidence type="ECO:0000256" key="1">
    <source>
        <dbReference type="SAM" id="Phobius"/>
    </source>
</evidence>
<dbReference type="GO" id="GO:0004722">
    <property type="term" value="F:protein serine/threonine phosphatase activity"/>
    <property type="evidence" value="ECO:0007669"/>
    <property type="project" value="UniProtKB-EC"/>
</dbReference>
<dbReference type="RefSeq" id="WP_377938317.1">
    <property type="nucleotide sequence ID" value="NZ_JBHTHQ010000012.1"/>
</dbReference>
<dbReference type="PANTHER" id="PTHR47992">
    <property type="entry name" value="PROTEIN PHOSPHATASE"/>
    <property type="match status" value="1"/>
</dbReference>
<dbReference type="Gene3D" id="3.60.40.10">
    <property type="entry name" value="PPM-type phosphatase domain"/>
    <property type="match status" value="1"/>
</dbReference>
<accession>A0ABW2Y7P6</accession>
<protein>
    <submittedName>
        <fullName evidence="3">PP2C family protein-serine/threonine phosphatase</fullName>
        <ecNumber evidence="3">3.1.3.16</ecNumber>
    </submittedName>
</protein>
<dbReference type="InterPro" id="IPR001932">
    <property type="entry name" value="PPM-type_phosphatase-like_dom"/>
</dbReference>
<feature type="domain" description="PPM-type phosphatase" evidence="2">
    <location>
        <begin position="2"/>
        <end position="241"/>
    </location>
</feature>
<dbReference type="SUPFAM" id="SSF81606">
    <property type="entry name" value="PP2C-like"/>
    <property type="match status" value="1"/>
</dbReference>
<keyword evidence="4" id="KW-1185">Reference proteome</keyword>
<dbReference type="EC" id="3.1.3.16" evidence="3"/>
<dbReference type="InterPro" id="IPR036457">
    <property type="entry name" value="PPM-type-like_dom_sf"/>
</dbReference>
<evidence type="ECO:0000313" key="3">
    <source>
        <dbReference type="EMBL" id="MFD0704616.1"/>
    </source>
</evidence>
<name>A0ABW2Y7P6_9BIFI</name>
<evidence type="ECO:0000259" key="2">
    <source>
        <dbReference type="PROSITE" id="PS51746"/>
    </source>
</evidence>
<comment type="caution">
    <text evidence="3">The sequence shown here is derived from an EMBL/GenBank/DDBJ whole genome shotgun (WGS) entry which is preliminary data.</text>
</comment>
<keyword evidence="3" id="KW-0378">Hydrolase</keyword>
<evidence type="ECO:0000313" key="4">
    <source>
        <dbReference type="Proteomes" id="UP001597036"/>
    </source>
</evidence>
<proteinExistence type="predicted"/>
<dbReference type="PROSITE" id="PS51746">
    <property type="entry name" value="PPM_2"/>
    <property type="match status" value="1"/>
</dbReference>
<gene>
    <name evidence="3" type="ORF">ACFQY8_02475</name>
</gene>
<keyword evidence="1" id="KW-0472">Membrane</keyword>
<feature type="transmembrane region" description="Helical" evidence="1">
    <location>
        <begin position="462"/>
        <end position="481"/>
    </location>
</feature>
<dbReference type="CDD" id="cd00143">
    <property type="entry name" value="PP2Cc"/>
    <property type="match status" value="1"/>
</dbReference>
<keyword evidence="1" id="KW-1133">Transmembrane helix</keyword>
<sequence>MTSTTVSDIGLVRKNNQDSAFAGIRLIAVCDGMGGHAGGDTASTIAIRSLAHIETHQLSTNKSRAVDEVASMLSTSVIAAHDAIVGKADREKQLAGMGTTVTAVVLVNGYWIAAHIGDSRAYMVREGEIIRVTKDHSYVQHLIDTGRITEEEAHSHPQRNVVMRVLGDFDIDPRPDITVRKAQAGDRWMLCSDGLCGVLSDDTIRETLMTHPHMQECAQTLVGMALKGGSTDNVTVAIADCYDLDAQDAPISLANASAKMSLVAGAASADPQPLANVLNTLVAVAPAFEYDDTLNSPALRAAQLTNQATGHMVANQIADQTADQTLNQAAAISTDGGQSYDQEPAQIHNAQQDGSSVSSSQDFDTSADTLEELLEGSKNSRNASDEHDDERFEIQRVVRPASADVDIHDDVMAVAPTGEIPIVRKATGEVSDDPHDPDVAQALRIKRAEDARKARKRRKRTIAINSAISAAIIAILCVIGWQTYSWSQSQYYVSDSDGYVAIYQGVNTNIFHWNLSHKIEDTDTKMSDLPQGWQNRIKNGITVKDYPQARRYVKTIESQAHNDSSTKDSGQK</sequence>
<dbReference type="Pfam" id="PF00481">
    <property type="entry name" value="PP2C"/>
    <property type="match status" value="1"/>
</dbReference>
<dbReference type="EMBL" id="JBHTHQ010000012">
    <property type="protein sequence ID" value="MFD0704616.1"/>
    <property type="molecule type" value="Genomic_DNA"/>
</dbReference>
<dbReference type="Proteomes" id="UP001597036">
    <property type="component" value="Unassembled WGS sequence"/>
</dbReference>
<dbReference type="SMART" id="SM00331">
    <property type="entry name" value="PP2C_SIG"/>
    <property type="match status" value="1"/>
</dbReference>
<reference evidence="4" key="1">
    <citation type="journal article" date="2019" name="Int. J. Syst. Evol. Microbiol.">
        <title>The Global Catalogue of Microorganisms (GCM) 10K type strain sequencing project: providing services to taxonomists for standard genome sequencing and annotation.</title>
        <authorList>
            <consortium name="The Broad Institute Genomics Platform"/>
            <consortium name="The Broad Institute Genome Sequencing Center for Infectious Disease"/>
            <person name="Wu L."/>
            <person name="Ma J."/>
        </authorList>
    </citation>
    <scope>NUCLEOTIDE SEQUENCE [LARGE SCALE GENOMIC DNA]</scope>
    <source>
        <strain evidence="4">CCM 8604</strain>
    </source>
</reference>
<dbReference type="SMART" id="SM00332">
    <property type="entry name" value="PP2Cc"/>
    <property type="match status" value="1"/>
</dbReference>